<keyword evidence="6" id="KW-1185">Reference proteome</keyword>
<evidence type="ECO:0000259" key="4">
    <source>
        <dbReference type="Pfam" id="PF08079"/>
    </source>
</evidence>
<dbReference type="EMBL" id="JAVYJV010000024">
    <property type="protein sequence ID" value="KAK4338134.1"/>
    <property type="molecule type" value="Genomic_DNA"/>
</dbReference>
<comment type="caution">
    <text evidence="5">The sequence shown here is derived from an EMBL/GenBank/DDBJ whole genome shotgun (WGS) entry which is preliminary data.</text>
</comment>
<evidence type="ECO:0000256" key="1">
    <source>
        <dbReference type="ARBA" id="ARBA00022980"/>
    </source>
</evidence>
<dbReference type="Pfam" id="PF08079">
    <property type="entry name" value="Ribosomal_L30_N"/>
    <property type="match status" value="1"/>
</dbReference>
<name>A0AAE1QRU4_9SOLA</name>
<dbReference type="PANTHER" id="PTHR11524">
    <property type="entry name" value="60S RIBOSOMAL PROTEIN L7"/>
    <property type="match status" value="1"/>
</dbReference>
<dbReference type="AlphaFoldDB" id="A0AAE1QRU4"/>
<dbReference type="InterPro" id="IPR012988">
    <property type="entry name" value="Ribosomal_uL30_N_euk"/>
</dbReference>
<keyword evidence="3" id="KW-0175">Coiled coil</keyword>
<evidence type="ECO:0000313" key="5">
    <source>
        <dbReference type="EMBL" id="KAK4338134.1"/>
    </source>
</evidence>
<keyword evidence="2" id="KW-0687">Ribonucleoprotein</keyword>
<dbReference type="GO" id="GO:0022625">
    <property type="term" value="C:cytosolic large ribosomal subunit"/>
    <property type="evidence" value="ECO:0007669"/>
    <property type="project" value="TreeGrafter"/>
</dbReference>
<proteinExistence type="predicted"/>
<protein>
    <recommendedName>
        <fullName evidence="4">Large ribosomal subunit protein uL30 N-terminal eukaryotes domain-containing protein</fullName>
    </recommendedName>
</protein>
<dbReference type="PANTHER" id="PTHR11524:SF16">
    <property type="entry name" value="LARGE RIBOSOMAL SUBUNIT PROTEIN UL30"/>
    <property type="match status" value="1"/>
</dbReference>
<evidence type="ECO:0000313" key="6">
    <source>
        <dbReference type="Proteomes" id="UP001291623"/>
    </source>
</evidence>
<dbReference type="SUPFAM" id="SSF55129">
    <property type="entry name" value="Ribosomal protein L30p/L7e"/>
    <property type="match status" value="1"/>
</dbReference>
<evidence type="ECO:0000256" key="3">
    <source>
        <dbReference type="SAM" id="Coils"/>
    </source>
</evidence>
<keyword evidence="1" id="KW-0689">Ribosomal protein</keyword>
<dbReference type="InterPro" id="IPR039699">
    <property type="entry name" value="Ribosomal_uL30"/>
</dbReference>
<feature type="domain" description="Large ribosomal subunit protein uL30 N-terminal eukaryotes" evidence="4">
    <location>
        <begin position="11"/>
        <end position="82"/>
    </location>
</feature>
<reference evidence="5" key="1">
    <citation type="submission" date="2023-12" db="EMBL/GenBank/DDBJ databases">
        <title>Genome assembly of Anisodus tanguticus.</title>
        <authorList>
            <person name="Wang Y.-J."/>
        </authorList>
    </citation>
    <scope>NUCLEOTIDE SEQUENCE</scope>
    <source>
        <strain evidence="5">KB-2021</strain>
        <tissue evidence="5">Leaf</tissue>
    </source>
</reference>
<gene>
    <name evidence="5" type="ORF">RND71_042621</name>
</gene>
<dbReference type="GO" id="GO:0003735">
    <property type="term" value="F:structural constituent of ribosome"/>
    <property type="evidence" value="ECO:0007669"/>
    <property type="project" value="TreeGrafter"/>
</dbReference>
<dbReference type="Proteomes" id="UP001291623">
    <property type="component" value="Unassembled WGS sequence"/>
</dbReference>
<dbReference type="InterPro" id="IPR035808">
    <property type="entry name" value="Ribosomal_uL30_euk_arc"/>
</dbReference>
<organism evidence="5 6">
    <name type="scientific">Anisodus tanguticus</name>
    <dbReference type="NCBI Taxonomy" id="243964"/>
    <lineage>
        <taxon>Eukaryota</taxon>
        <taxon>Viridiplantae</taxon>
        <taxon>Streptophyta</taxon>
        <taxon>Embryophyta</taxon>
        <taxon>Tracheophyta</taxon>
        <taxon>Spermatophyta</taxon>
        <taxon>Magnoliopsida</taxon>
        <taxon>eudicotyledons</taxon>
        <taxon>Gunneridae</taxon>
        <taxon>Pentapetalae</taxon>
        <taxon>asterids</taxon>
        <taxon>lamiids</taxon>
        <taxon>Solanales</taxon>
        <taxon>Solanaceae</taxon>
        <taxon>Solanoideae</taxon>
        <taxon>Hyoscyameae</taxon>
        <taxon>Anisodus</taxon>
    </lineage>
</organism>
<dbReference type="GO" id="GO:0000463">
    <property type="term" value="P:maturation of LSU-rRNA from tricistronic rRNA transcript (SSU-rRNA, 5.8S rRNA, LSU-rRNA)"/>
    <property type="evidence" value="ECO:0007669"/>
    <property type="project" value="TreeGrafter"/>
</dbReference>
<dbReference type="CDD" id="cd01657">
    <property type="entry name" value="Ribosomal_L7_archeal_euk"/>
    <property type="match status" value="1"/>
</dbReference>
<dbReference type="GO" id="GO:0003723">
    <property type="term" value="F:RNA binding"/>
    <property type="evidence" value="ECO:0007669"/>
    <property type="project" value="TreeGrafter"/>
</dbReference>
<dbReference type="InterPro" id="IPR036919">
    <property type="entry name" value="Ribo_uL30_ferredoxin-like_sf"/>
</dbReference>
<dbReference type="FunFam" id="3.30.1390.20:FF:000002">
    <property type="entry name" value="60S ribosomal protein L7"/>
    <property type="match status" value="1"/>
</dbReference>
<sequence length="199" mass="23151">MGEEVKGAVPVPESVLKKQKRSEEWALEKTQELVAAKKRSAENRKLIYNRAKQYAKEYEQQEKELIRLKREARLKGGFYVDPEAKLLFIIRIRGYPNLKSIRELIYKRGYGKVDKQRIALTDNAVIEQVLGKHGIICMEDLVHEIMTVGPHFKEANNFLWPFQLKAPLGGMKKKRNHYVEGGDAGNRENFINELIRRMN</sequence>
<dbReference type="Gene3D" id="3.30.1390.20">
    <property type="entry name" value="Ribosomal protein L30, ferredoxin-like fold domain"/>
    <property type="match status" value="1"/>
</dbReference>
<accession>A0AAE1QRU4</accession>
<feature type="coiled-coil region" evidence="3">
    <location>
        <begin position="44"/>
        <end position="75"/>
    </location>
</feature>
<evidence type="ECO:0000256" key="2">
    <source>
        <dbReference type="ARBA" id="ARBA00023274"/>
    </source>
</evidence>